<evidence type="ECO:0000256" key="4">
    <source>
        <dbReference type="ARBA" id="ARBA00022801"/>
    </source>
</evidence>
<dbReference type="GO" id="GO:0006624">
    <property type="term" value="P:vacuolar protein processing"/>
    <property type="evidence" value="ECO:0007669"/>
    <property type="project" value="TreeGrafter"/>
</dbReference>
<evidence type="ECO:0000256" key="1">
    <source>
        <dbReference type="ARBA" id="ARBA00009941"/>
    </source>
</evidence>
<dbReference type="Gene3D" id="1.10.132.130">
    <property type="match status" value="1"/>
</dbReference>
<feature type="domain" description="Legumain prodomain" evidence="10">
    <location>
        <begin position="376"/>
        <end position="472"/>
    </location>
</feature>
<dbReference type="AlphaFoldDB" id="A0A0N7FD60"/>
<sequence length="489" mass="53772">MVRYLAGAFQVVLLVVILSDIAISEERTDGYLKLPTEVSRFFRTPEQSSDGGDDSIGTRWAVLIAGSKGYDNYRHQADVCHAYQILKRGGLKDENIVVFMYDDIAYNESNPRPGVIINSPHGSDVYAGVPKDYTGDEVNAKNFLAAILGNKSAITGGSGKVVDSGPNDHIFIYYTDHGAPGVIGMPSKPYLYADELNDALRKKHASGTYKSMVFYLEACEAGSMFDGLLPDGLNIYALTASNTTEGSWCYYCPGQDAGPPPEYSVCLGDFFSIAWLEDSDVHNLRSETLNQQYHNVKNRISYASHATQYGDLKRGVEGLFLYLGSNPENDNYTFVDDNVVRPSSKAVNQRDADLVHFWEKFRKAPEGSSKKEEAQKQILEAMSHRVHIDSSINLIGKLLFGIEKGHKILTAVRSAGHPLVDDWACLRSLVRTFETHCGSLSQYGMKHTRTLANICNAGITEEQMAEAASQACVSIPSNPWSSHDGGFSA</sequence>
<dbReference type="InterPro" id="IPR048501">
    <property type="entry name" value="Legum_prodom"/>
</dbReference>
<dbReference type="PANTHER" id="PTHR12000">
    <property type="entry name" value="HEMOGLOBINASE FAMILY MEMBER"/>
    <property type="match status" value="1"/>
</dbReference>
<name>A0A0N7FD60_OLDAF</name>
<dbReference type="EC" id="3.4.22.34" evidence="11"/>
<evidence type="ECO:0000313" key="11">
    <source>
        <dbReference type="EMBL" id="ALG36105.1"/>
    </source>
</evidence>
<protein>
    <submittedName>
        <fullName evidence="11">Asparaginyl endopeptidase</fullName>
        <ecNumber evidence="11">3.4.22.34</ecNumber>
    </submittedName>
</protein>
<evidence type="ECO:0000256" key="2">
    <source>
        <dbReference type="ARBA" id="ARBA00022670"/>
    </source>
</evidence>
<dbReference type="GO" id="GO:0005773">
    <property type="term" value="C:vacuole"/>
    <property type="evidence" value="ECO:0007669"/>
    <property type="project" value="GOC"/>
</dbReference>
<evidence type="ECO:0000256" key="9">
    <source>
        <dbReference type="SAM" id="SignalP"/>
    </source>
</evidence>
<dbReference type="PIRSF" id="PIRSF500139">
    <property type="entry name" value="AE"/>
    <property type="match status" value="1"/>
</dbReference>
<dbReference type="PANTHER" id="PTHR12000:SF50">
    <property type="entry name" value="VACUOLAR-PROCESSING ENZYME GAMMA-ISOZYME"/>
    <property type="match status" value="1"/>
</dbReference>
<dbReference type="PRINTS" id="PR00776">
    <property type="entry name" value="HEMOGLOBNASE"/>
</dbReference>
<dbReference type="CDD" id="cd21115">
    <property type="entry name" value="legumain_C"/>
    <property type="match status" value="1"/>
</dbReference>
<organism evidence="11">
    <name type="scientific">Oldenlandia affinis</name>
    <name type="common">Blue diamond flower</name>
    <name type="synonym">Hedyotis affinis</name>
    <dbReference type="NCBI Taxonomy" id="60225"/>
    <lineage>
        <taxon>Eukaryota</taxon>
        <taxon>Viridiplantae</taxon>
        <taxon>Streptophyta</taxon>
        <taxon>Embryophyta</taxon>
        <taxon>Tracheophyta</taxon>
        <taxon>Spermatophyta</taxon>
        <taxon>Magnoliopsida</taxon>
        <taxon>eudicotyledons</taxon>
        <taxon>Gunneridae</taxon>
        <taxon>Pentapetalae</taxon>
        <taxon>asterids</taxon>
        <taxon>lamiids</taxon>
        <taxon>Gentianales</taxon>
        <taxon>Rubiaceae</taxon>
        <taxon>Rubioideae</taxon>
        <taxon>Spermacoceae</taxon>
        <taxon>Hedyotis-Oldenlandia complex</taxon>
        <taxon>Oldenlandia</taxon>
    </lineage>
</organism>
<dbReference type="EMBL" id="KR259379">
    <property type="protein sequence ID" value="ALG36105.1"/>
    <property type="molecule type" value="mRNA"/>
</dbReference>
<dbReference type="GO" id="GO:0051603">
    <property type="term" value="P:proteolysis involved in protein catabolic process"/>
    <property type="evidence" value="ECO:0007669"/>
    <property type="project" value="InterPro"/>
</dbReference>
<evidence type="ECO:0000256" key="5">
    <source>
        <dbReference type="ARBA" id="ARBA00022807"/>
    </source>
</evidence>
<comment type="similarity">
    <text evidence="1">Belongs to the peptidase C13 family.</text>
</comment>
<dbReference type="SMR" id="A0A0N7FD60"/>
<keyword evidence="3 9" id="KW-0732">Signal</keyword>
<evidence type="ECO:0000256" key="8">
    <source>
        <dbReference type="PIRSR" id="PIRSR019663-1"/>
    </source>
</evidence>
<keyword evidence="2" id="KW-0645">Protease</keyword>
<evidence type="ECO:0000256" key="7">
    <source>
        <dbReference type="ARBA" id="ARBA00023180"/>
    </source>
</evidence>
<keyword evidence="7" id="KW-0325">Glycoprotein</keyword>
<dbReference type="Pfam" id="PF01650">
    <property type="entry name" value="Peptidase_C13"/>
    <property type="match status" value="1"/>
</dbReference>
<dbReference type="InterPro" id="IPR001096">
    <property type="entry name" value="Peptidase_C13"/>
</dbReference>
<dbReference type="Gene3D" id="3.40.50.1460">
    <property type="match status" value="1"/>
</dbReference>
<dbReference type="PIRSF" id="PIRSF019663">
    <property type="entry name" value="Legumain"/>
    <property type="match status" value="1"/>
</dbReference>
<keyword evidence="6" id="KW-1015">Disulfide bond</keyword>
<accession>A0A0N7FD60</accession>
<keyword evidence="4 11" id="KW-0378">Hydrolase</keyword>
<feature type="active site" evidence="8">
    <location>
        <position position="177"/>
    </location>
</feature>
<proteinExistence type="evidence at transcript level"/>
<dbReference type="InterPro" id="IPR046427">
    <property type="entry name" value="Legumain_prodom_sf"/>
</dbReference>
<dbReference type="FunFam" id="1.10.132.130:FF:000001">
    <property type="entry name" value="Vacuolar-processing enzyme beta-isozyme"/>
    <property type="match status" value="1"/>
</dbReference>
<keyword evidence="5" id="KW-0788">Thiol protease</keyword>
<dbReference type="GO" id="GO:0004197">
    <property type="term" value="F:cysteine-type endopeptidase activity"/>
    <property type="evidence" value="ECO:0007669"/>
    <property type="project" value="UniProtKB-EC"/>
</dbReference>
<feature type="chain" id="PRO_5006011835" evidence="9">
    <location>
        <begin position="25"/>
        <end position="489"/>
    </location>
</feature>
<feature type="signal peptide" evidence="9">
    <location>
        <begin position="1"/>
        <end position="24"/>
    </location>
</feature>
<reference evidence="11" key="1">
    <citation type="journal article" date="2015" name="Nat. Commun.">
        <title>Efficient backbone cyclization of linear peptides by a recombinant asparaginyl endopeptidase.</title>
        <authorList>
            <person name="Harris K.S."/>
            <person name="Durek T."/>
            <person name="Kaas Q."/>
            <person name="Poth A.G."/>
            <person name="Gilding E.K."/>
            <person name="Conlan B.F."/>
            <person name="Saska I."/>
            <person name="Daly N.L."/>
            <person name="van der Weerden N.L."/>
            <person name="Craik D.J."/>
            <person name="Anderson M.A."/>
        </authorList>
    </citation>
    <scope>NUCLEOTIDE SEQUENCE</scope>
    <source>
        <strain evidence="11">C3.6n</strain>
    </source>
</reference>
<dbReference type="FunFam" id="3.40.50.1460:FF:000005">
    <property type="entry name" value="Vacuolar-processing enzyme beta-isozyme"/>
    <property type="match status" value="1"/>
</dbReference>
<dbReference type="InterPro" id="IPR043577">
    <property type="entry name" value="AE"/>
</dbReference>
<dbReference type="Pfam" id="PF20985">
    <property type="entry name" value="Legum_prodom"/>
    <property type="match status" value="1"/>
</dbReference>
<evidence type="ECO:0000256" key="6">
    <source>
        <dbReference type="ARBA" id="ARBA00023157"/>
    </source>
</evidence>
<evidence type="ECO:0000256" key="3">
    <source>
        <dbReference type="ARBA" id="ARBA00022729"/>
    </source>
</evidence>
<evidence type="ECO:0000259" key="10">
    <source>
        <dbReference type="Pfam" id="PF20985"/>
    </source>
</evidence>
<feature type="active site" description="Nucleophile" evidence="8">
    <location>
        <position position="219"/>
    </location>
</feature>